<reference evidence="1" key="1">
    <citation type="journal article" date="2023" name="G3 (Bethesda)">
        <title>A reference genome for the long-term kleptoplast-retaining sea slug Elysia crispata morphotype clarki.</title>
        <authorList>
            <person name="Eastman K.E."/>
            <person name="Pendleton A.L."/>
            <person name="Shaikh M.A."/>
            <person name="Suttiyut T."/>
            <person name="Ogas R."/>
            <person name="Tomko P."/>
            <person name="Gavelis G."/>
            <person name="Widhalm J.R."/>
            <person name="Wisecaver J.H."/>
        </authorList>
    </citation>
    <scope>NUCLEOTIDE SEQUENCE</scope>
    <source>
        <strain evidence="1">ECLA1</strain>
    </source>
</reference>
<dbReference type="InterPro" id="IPR015943">
    <property type="entry name" value="WD40/YVTN_repeat-like_dom_sf"/>
</dbReference>
<keyword evidence="2" id="KW-1185">Reference proteome</keyword>
<protein>
    <submittedName>
        <fullName evidence="1">Uncharacterized protein</fullName>
    </submittedName>
</protein>
<dbReference type="SUPFAM" id="SSF50978">
    <property type="entry name" value="WD40 repeat-like"/>
    <property type="match status" value="1"/>
</dbReference>
<sequence>MKTPPETVSCGVKELWRAKLKERFSEMIVASSLFSIPGTNVVTGCEDGMARIYQVAGKGEGLDIKPKLELETKSGPIQCLAVHDITRFYNSDLIVGDSCGVLTMFCNRLILSRQSLTSDKDCINCVTVIQDNDNIPVVVCCSDSGVITAVRPNKLLWRLDLKNTNLPVESKRIASFAVKVTCLLGYYMTDVCGNKRLYLLAADDAKRIHVISKGVIVRCIPTPVNITAMCQGRIISAHKLEPYIPGEESPEGEQVALGGDNGAVFILDKFEVSVPPNLQVTDEYINAQSPITRLKCLPQPESNTDLLLCAGHFNALQMYKDGLVLMEFETSAWVISIDLADVNEDGTDEILISCMDNTVAALKLTYSETAS</sequence>
<dbReference type="InterPro" id="IPR036322">
    <property type="entry name" value="WD40_repeat_dom_sf"/>
</dbReference>
<dbReference type="EMBL" id="JAWDGP010006611">
    <property type="protein sequence ID" value="KAK3737928.1"/>
    <property type="molecule type" value="Genomic_DNA"/>
</dbReference>
<gene>
    <name evidence="1" type="ORF">RRG08_028552</name>
</gene>
<evidence type="ECO:0000313" key="2">
    <source>
        <dbReference type="Proteomes" id="UP001283361"/>
    </source>
</evidence>
<dbReference type="Gene3D" id="2.130.10.10">
    <property type="entry name" value="YVTN repeat-like/Quinoprotein amine dehydrogenase"/>
    <property type="match status" value="1"/>
</dbReference>
<accession>A0AAE0YB84</accession>
<proteinExistence type="predicted"/>
<evidence type="ECO:0000313" key="1">
    <source>
        <dbReference type="EMBL" id="KAK3737928.1"/>
    </source>
</evidence>
<comment type="caution">
    <text evidence="1">The sequence shown here is derived from an EMBL/GenBank/DDBJ whole genome shotgun (WGS) entry which is preliminary data.</text>
</comment>
<dbReference type="Proteomes" id="UP001283361">
    <property type="component" value="Unassembled WGS sequence"/>
</dbReference>
<organism evidence="1 2">
    <name type="scientific">Elysia crispata</name>
    <name type="common">lettuce slug</name>
    <dbReference type="NCBI Taxonomy" id="231223"/>
    <lineage>
        <taxon>Eukaryota</taxon>
        <taxon>Metazoa</taxon>
        <taxon>Spiralia</taxon>
        <taxon>Lophotrochozoa</taxon>
        <taxon>Mollusca</taxon>
        <taxon>Gastropoda</taxon>
        <taxon>Heterobranchia</taxon>
        <taxon>Euthyneura</taxon>
        <taxon>Panpulmonata</taxon>
        <taxon>Sacoglossa</taxon>
        <taxon>Placobranchoidea</taxon>
        <taxon>Plakobranchidae</taxon>
        <taxon>Elysia</taxon>
    </lineage>
</organism>
<name>A0AAE0YB84_9GAST</name>
<dbReference type="AlphaFoldDB" id="A0AAE0YB84"/>